<evidence type="ECO:0000313" key="2">
    <source>
        <dbReference type="Proteomes" id="UP000199072"/>
    </source>
</evidence>
<evidence type="ECO:0008006" key="3">
    <source>
        <dbReference type="Google" id="ProtNLM"/>
    </source>
</evidence>
<sequence>MIRRAKKTATDTRSVDIDDAYALEFWASEFGVSQARLKAAVLAAGADAPSVKRELNKPKTA</sequence>
<proteinExistence type="predicted"/>
<protein>
    <recommendedName>
        <fullName evidence="3">DUF3606 domain-containing protein</fullName>
    </recommendedName>
</protein>
<evidence type="ECO:0000313" key="1">
    <source>
        <dbReference type="EMBL" id="SDF29593.1"/>
    </source>
</evidence>
<dbReference type="InterPro" id="IPR022037">
    <property type="entry name" value="DUF3606"/>
</dbReference>
<accession>A0A1G7JXB7</accession>
<dbReference type="AlphaFoldDB" id="A0A1G7JXB7"/>
<name>A0A1G7JXB7_9SPHI</name>
<dbReference type="STRING" id="1391627.SAMN05216464_115148"/>
<reference evidence="1 2" key="1">
    <citation type="submission" date="2016-10" db="EMBL/GenBank/DDBJ databases">
        <authorList>
            <person name="de Groot N.N."/>
        </authorList>
    </citation>
    <scope>NUCLEOTIDE SEQUENCE [LARGE SCALE GENOMIC DNA]</scope>
    <source>
        <strain evidence="1 2">47C3B</strain>
    </source>
</reference>
<keyword evidence="2" id="KW-1185">Reference proteome</keyword>
<dbReference type="RefSeq" id="WP_091154409.1">
    <property type="nucleotide sequence ID" value="NZ_FNAI01000015.1"/>
</dbReference>
<dbReference type="Proteomes" id="UP000199072">
    <property type="component" value="Unassembled WGS sequence"/>
</dbReference>
<dbReference type="EMBL" id="FNAI01000015">
    <property type="protein sequence ID" value="SDF29593.1"/>
    <property type="molecule type" value="Genomic_DNA"/>
</dbReference>
<dbReference type="OrthoDB" id="799250at2"/>
<gene>
    <name evidence="1" type="ORF">SAMN05216464_115148</name>
</gene>
<dbReference type="Pfam" id="PF12244">
    <property type="entry name" value="DUF3606"/>
    <property type="match status" value="1"/>
</dbReference>
<organism evidence="1 2">
    <name type="scientific">Mucilaginibacter pineti</name>
    <dbReference type="NCBI Taxonomy" id="1391627"/>
    <lineage>
        <taxon>Bacteria</taxon>
        <taxon>Pseudomonadati</taxon>
        <taxon>Bacteroidota</taxon>
        <taxon>Sphingobacteriia</taxon>
        <taxon>Sphingobacteriales</taxon>
        <taxon>Sphingobacteriaceae</taxon>
        <taxon>Mucilaginibacter</taxon>
    </lineage>
</organism>